<evidence type="ECO:0000313" key="12">
    <source>
        <dbReference type="Proteomes" id="UP000747110"/>
    </source>
</evidence>
<evidence type="ECO:0000256" key="8">
    <source>
        <dbReference type="SAM" id="MobiDB-lite"/>
    </source>
</evidence>
<feature type="compositionally biased region" description="Low complexity" evidence="8">
    <location>
        <begin position="413"/>
        <end position="423"/>
    </location>
</feature>
<feature type="compositionally biased region" description="Basic and acidic residues" evidence="8">
    <location>
        <begin position="513"/>
        <end position="524"/>
    </location>
</feature>
<evidence type="ECO:0000256" key="4">
    <source>
        <dbReference type="ARBA" id="ARBA00022741"/>
    </source>
</evidence>
<feature type="region of interest" description="Disordered" evidence="8">
    <location>
        <begin position="599"/>
        <end position="618"/>
    </location>
</feature>
<dbReference type="InterPro" id="IPR011009">
    <property type="entry name" value="Kinase-like_dom_sf"/>
</dbReference>
<evidence type="ECO:0000313" key="11">
    <source>
        <dbReference type="EMBL" id="GIM02159.1"/>
    </source>
</evidence>
<dbReference type="PROSITE" id="PS00108">
    <property type="entry name" value="PROTEIN_KINASE_ST"/>
    <property type="match status" value="1"/>
</dbReference>
<dbReference type="CDD" id="cd14135">
    <property type="entry name" value="STKc_PRP4"/>
    <property type="match status" value="1"/>
</dbReference>
<dbReference type="EC" id="2.7.11.1" evidence="1"/>
<accession>A0A8J4FPI4</accession>
<dbReference type="AlphaFoldDB" id="A0A8J4FPI4"/>
<evidence type="ECO:0000259" key="9">
    <source>
        <dbReference type="PROSITE" id="PS50011"/>
    </source>
</evidence>
<feature type="compositionally biased region" description="Basic and acidic residues" evidence="8">
    <location>
        <begin position="400"/>
        <end position="409"/>
    </location>
</feature>
<dbReference type="GO" id="GO:0045292">
    <property type="term" value="P:mRNA cis splicing, via spliceosome"/>
    <property type="evidence" value="ECO:0007669"/>
    <property type="project" value="InterPro"/>
</dbReference>
<feature type="region of interest" description="Disordered" evidence="8">
    <location>
        <begin position="485"/>
        <end position="534"/>
    </location>
</feature>
<feature type="compositionally biased region" description="Basic and acidic residues" evidence="8">
    <location>
        <begin position="329"/>
        <end position="377"/>
    </location>
</feature>
<keyword evidence="2" id="KW-0723">Serine/threonine-protein kinase</keyword>
<keyword evidence="12" id="KW-1185">Reference proteome</keyword>
<dbReference type="Gene3D" id="1.10.510.10">
    <property type="entry name" value="Transferase(Phosphotransferase) domain 1"/>
    <property type="match status" value="1"/>
</dbReference>
<name>A0A8J4FPI4_9CHLO</name>
<sequence>MEIDLGKPSKGAGSSSRHHPKHKQKKDRHKHKDKSKRREALERNKEVGSDVESGEILGDGAEGPCLEPKAQRALTQPEHLEGGLRYTNVSAVHRAAGELPEAAEDHGTERRTRSEPPEAGSNPVVDTQGQKPNPGRNKRERAEAGHEAIPGDTAVHSQDVPRSRKEARREPEPCEARDDEGSRARSLRQDGERLREKELSKHREREHRRQDPDGRDYERQRERQRTREEAVGGSRDERRDGRDRKERNDTDRHRERDRDRVREREKEREERSGMAWERPHRRDGSDVLPSRRASRERSRSPRPRQRDEGARGRSSSRSPVGRAAGQKAGGDRRERDRKDGTRDRGGTGREGDIRRTERDDNEAARDAAKAKAADRGRSSPQAKSPEAMMALEDDEDEEARIEREREERRRRQQAILQRHAQQQALTETAVALNATAMTAVASCGMDSTAAASGQGGQLPAPRSPIVLRTTLEPSEPLHHVPSASALIRSDPGTPGGVAATEGAGDGAGGCDGEGDRTPEGERISSSDSSGGLDAGGPVLDIFGQLAVVDDADSGVAAEVVTAEDAELERHRKAAALMQQLHPGMEPGASTDLARVVGRGGAGKGAHGATRRSLGVRGAPAGPVDAPAAEMHDVDMVDAGGGGVAGGDDDDMFAELDEEDAGQGVAATRAAPAGGAAQLHDSYDDAEGYYNFQIGEVLDNRYEVTEFKGKGVFSTVMRARDYGVGRGAAAAGTAPPSGAPEVAIKVIRANETMYKAAQTELAILRNLCSSDPDNRKHCIRLLRSFEFRKHMCLVFEPMDMNLRDLTKKYGRNKGLNVTAVGMYTAQLLVALRHLRKNGVLHADIKPDNILVNARRSKVKLCDFGSAMLAGENDLTPYLVSRFYRAPEVILGMKYDYAMDMWSVGCVVYELFTGNILFPGRTNNEMVKLMMDVKGPFTKKMLRRCLFADKHFDMDEPSTPFIYMEEDALTKKPVRRMITVQAAKNNFSQLLAPGLRSAKPEDKPQIQLLMDLLEKMMILEPDKRIDTATAMRHPFVRSFLPKKHDHGHEHGHPPRPGQREGSVQL</sequence>
<dbReference type="GO" id="GO:0004674">
    <property type="term" value="F:protein serine/threonine kinase activity"/>
    <property type="evidence" value="ECO:0007669"/>
    <property type="project" value="UniProtKB-KW"/>
</dbReference>
<feature type="compositionally biased region" description="Low complexity" evidence="8">
    <location>
        <begin position="606"/>
        <end position="618"/>
    </location>
</feature>
<dbReference type="SUPFAM" id="SSF56112">
    <property type="entry name" value="Protein kinase-like (PK-like)"/>
    <property type="match status" value="1"/>
</dbReference>
<dbReference type="OrthoDB" id="3967at2759"/>
<feature type="compositionally biased region" description="Basic and acidic residues" evidence="8">
    <location>
        <begin position="103"/>
        <end position="116"/>
    </location>
</feature>
<dbReference type="EMBL" id="BNCQ01000011">
    <property type="protein sequence ID" value="GIM02159.1"/>
    <property type="molecule type" value="Genomic_DNA"/>
</dbReference>
<dbReference type="SMART" id="SM00220">
    <property type="entry name" value="S_TKc"/>
    <property type="match status" value="1"/>
</dbReference>
<dbReference type="InterPro" id="IPR050494">
    <property type="entry name" value="Ser_Thr_dual-spec_kinase"/>
</dbReference>
<feature type="compositionally biased region" description="Low complexity" evidence="8">
    <location>
        <begin position="312"/>
        <end position="325"/>
    </location>
</feature>
<dbReference type="GO" id="GO:0005524">
    <property type="term" value="F:ATP binding"/>
    <property type="evidence" value="ECO:0007669"/>
    <property type="project" value="UniProtKB-KW"/>
</dbReference>
<keyword evidence="4" id="KW-0547">Nucleotide-binding</keyword>
<gene>
    <name evidence="10" type="ORF">Vretifemale_10957</name>
    <name evidence="11" type="ORF">Vretimale_7074</name>
</gene>
<dbReference type="PANTHER" id="PTHR24058:SF103">
    <property type="entry name" value="SERINE_THREONINE-PROTEIN KINASE PRP4 HOMOLOG"/>
    <property type="match status" value="1"/>
</dbReference>
<evidence type="ECO:0000256" key="1">
    <source>
        <dbReference type="ARBA" id="ARBA00012513"/>
    </source>
</evidence>
<dbReference type="Pfam" id="PF00069">
    <property type="entry name" value="Pkinase"/>
    <property type="match status" value="1"/>
</dbReference>
<feature type="compositionally biased region" description="Basic residues" evidence="8">
    <location>
        <begin position="16"/>
        <end position="35"/>
    </location>
</feature>
<dbReference type="PROSITE" id="PS50011">
    <property type="entry name" value="PROTEIN_KINASE_DOM"/>
    <property type="match status" value="1"/>
</dbReference>
<dbReference type="EMBL" id="BNCP01000023">
    <property type="protein sequence ID" value="GIL82063.1"/>
    <property type="molecule type" value="Genomic_DNA"/>
</dbReference>
<keyword evidence="3" id="KW-0808">Transferase</keyword>
<feature type="region of interest" description="Disordered" evidence="8">
    <location>
        <begin position="1"/>
        <end position="423"/>
    </location>
</feature>
<keyword evidence="5" id="KW-0418">Kinase</keyword>
<feature type="domain" description="Protein kinase" evidence="9">
    <location>
        <begin position="701"/>
        <end position="1034"/>
    </location>
</feature>
<dbReference type="InterPro" id="IPR000719">
    <property type="entry name" value="Prot_kinase_dom"/>
</dbReference>
<dbReference type="InterPro" id="IPR044092">
    <property type="entry name" value="STKc_PRP4"/>
</dbReference>
<evidence type="ECO:0000256" key="5">
    <source>
        <dbReference type="ARBA" id="ARBA00022777"/>
    </source>
</evidence>
<comment type="similarity">
    <text evidence="7">Belongs to the protein kinase superfamily. CMGC Ser/Thr protein kinase family.</text>
</comment>
<feature type="region of interest" description="Disordered" evidence="8">
    <location>
        <begin position="1039"/>
        <end position="1063"/>
    </location>
</feature>
<organism evidence="10 12">
    <name type="scientific">Volvox reticuliferus</name>
    <dbReference type="NCBI Taxonomy" id="1737510"/>
    <lineage>
        <taxon>Eukaryota</taxon>
        <taxon>Viridiplantae</taxon>
        <taxon>Chlorophyta</taxon>
        <taxon>core chlorophytes</taxon>
        <taxon>Chlorophyceae</taxon>
        <taxon>CS clade</taxon>
        <taxon>Chlamydomonadales</taxon>
        <taxon>Volvocaceae</taxon>
        <taxon>Volvox</taxon>
    </lineage>
</organism>
<feature type="compositionally biased region" description="Basic and acidic residues" evidence="8">
    <location>
        <begin position="159"/>
        <end position="285"/>
    </location>
</feature>
<protein>
    <recommendedName>
        <fullName evidence="1">non-specific serine/threonine protein kinase</fullName>
        <ecNumber evidence="1">2.7.11.1</ecNumber>
    </recommendedName>
</protein>
<feature type="compositionally biased region" description="Basic and acidic residues" evidence="8">
    <location>
        <begin position="293"/>
        <end position="311"/>
    </location>
</feature>
<feature type="compositionally biased region" description="Basic and acidic residues" evidence="8">
    <location>
        <begin position="36"/>
        <end position="48"/>
    </location>
</feature>
<evidence type="ECO:0000256" key="7">
    <source>
        <dbReference type="ARBA" id="ARBA00023596"/>
    </source>
</evidence>
<keyword evidence="6" id="KW-0067">ATP-binding</keyword>
<evidence type="ECO:0000256" key="3">
    <source>
        <dbReference type="ARBA" id="ARBA00022679"/>
    </source>
</evidence>
<proteinExistence type="inferred from homology"/>
<evidence type="ECO:0000313" key="10">
    <source>
        <dbReference type="EMBL" id="GIL82063.1"/>
    </source>
</evidence>
<dbReference type="Gene3D" id="3.30.200.20">
    <property type="entry name" value="Phosphorylase Kinase, domain 1"/>
    <property type="match status" value="1"/>
</dbReference>
<dbReference type="Proteomes" id="UP000747110">
    <property type="component" value="Unassembled WGS sequence"/>
</dbReference>
<dbReference type="InterPro" id="IPR008271">
    <property type="entry name" value="Ser/Thr_kinase_AS"/>
</dbReference>
<dbReference type="PANTHER" id="PTHR24058">
    <property type="entry name" value="DUAL SPECIFICITY PROTEIN KINASE"/>
    <property type="match status" value="1"/>
</dbReference>
<evidence type="ECO:0000256" key="2">
    <source>
        <dbReference type="ARBA" id="ARBA00022527"/>
    </source>
</evidence>
<dbReference type="Proteomes" id="UP000722791">
    <property type="component" value="Unassembled WGS sequence"/>
</dbReference>
<evidence type="ECO:0000256" key="6">
    <source>
        <dbReference type="ARBA" id="ARBA00022840"/>
    </source>
</evidence>
<dbReference type="FunFam" id="1.10.510.10:FF:000078">
    <property type="entry name" value="Serine/threonine-protein kinase PRP4 homolog"/>
    <property type="match status" value="1"/>
</dbReference>
<comment type="caution">
    <text evidence="10">The sequence shown here is derived from an EMBL/GenBank/DDBJ whole genome shotgun (WGS) entry which is preliminary data.</text>
</comment>
<reference evidence="10" key="1">
    <citation type="journal article" date="2021" name="Proc. Natl. Acad. Sci. U.S.A.">
        <title>Three genomes in the algal genus Volvox reveal the fate of a haploid sex-determining region after a transition to homothallism.</title>
        <authorList>
            <person name="Yamamoto K."/>
            <person name="Hamaji T."/>
            <person name="Kawai-Toyooka H."/>
            <person name="Matsuzaki R."/>
            <person name="Takahashi F."/>
            <person name="Nishimura Y."/>
            <person name="Kawachi M."/>
            <person name="Noguchi H."/>
            <person name="Minakuchi Y."/>
            <person name="Umen J.G."/>
            <person name="Toyoda A."/>
            <person name="Nozaki H."/>
        </authorList>
    </citation>
    <scope>NUCLEOTIDE SEQUENCE</scope>
    <source>
        <strain evidence="11">NIES-3785</strain>
        <strain evidence="10">NIES-3786</strain>
    </source>
</reference>